<evidence type="ECO:0000256" key="1">
    <source>
        <dbReference type="ARBA" id="ARBA00004123"/>
    </source>
</evidence>
<evidence type="ECO:0000313" key="6">
    <source>
        <dbReference type="Proteomes" id="UP000252139"/>
    </source>
</evidence>
<dbReference type="Pfam" id="PF15865">
    <property type="entry name" value="Fanconi_A_N"/>
    <property type="match status" value="1"/>
</dbReference>
<dbReference type="Pfam" id="PF00638">
    <property type="entry name" value="Ran_BP1"/>
    <property type="match status" value="1"/>
</dbReference>
<dbReference type="Proteomes" id="UP000252139">
    <property type="component" value="Unassembled WGS sequence"/>
</dbReference>
<dbReference type="AlphaFoldDB" id="A0A367KD71"/>
<dbReference type="GO" id="GO:0005634">
    <property type="term" value="C:nucleus"/>
    <property type="evidence" value="ECO:0007669"/>
    <property type="project" value="UniProtKB-SubCell"/>
</dbReference>
<accession>A0A367KD71</accession>
<feature type="region of interest" description="Disordered" evidence="3">
    <location>
        <begin position="709"/>
        <end position="748"/>
    </location>
</feature>
<evidence type="ECO:0000259" key="4">
    <source>
        <dbReference type="PROSITE" id="PS50196"/>
    </source>
</evidence>
<comment type="subcellular location">
    <subcellularLocation>
        <location evidence="1">Nucleus</location>
    </subcellularLocation>
</comment>
<feature type="compositionally biased region" description="Low complexity" evidence="3">
    <location>
        <begin position="709"/>
        <end position="721"/>
    </location>
</feature>
<dbReference type="PANTHER" id="PTHR23138">
    <property type="entry name" value="RAN BINDING PROTEIN"/>
    <property type="match status" value="1"/>
</dbReference>
<comment type="caution">
    <text evidence="5">The sequence shown here is derived from an EMBL/GenBank/DDBJ whole genome shotgun (WGS) entry which is preliminary data.</text>
</comment>
<keyword evidence="2" id="KW-0539">Nucleus</keyword>
<feature type="region of interest" description="Disordered" evidence="3">
    <location>
        <begin position="776"/>
        <end position="835"/>
    </location>
</feature>
<dbReference type="SUPFAM" id="SSF50729">
    <property type="entry name" value="PH domain-like"/>
    <property type="match status" value="1"/>
</dbReference>
<sequence>MPNIPCTRKLKLTTANDDKIQWTLTRQQPEQYFVKQPERVEMTSDAQHETLHVAKCLVDMLPLGKEKEMLPSLAKRIKQLYNNMCFSPRLFAQFLAEHVEKSTLGRLFELYYILSVLLRDTLAIRLRLILQMMDSDTLNAALYELFAYREDIGKAYVMSLSNEQLDEFFMKDSKYLLNNDTVRLERIKRLYYVLQRPDTNRKSCMGRLLLVRELMSTRDTVQMVFYETIERAKKDILCHSNPSNHEKDLIFQYLASWFFEFNQDSTMTMTEFSIQALQLASEAENDTVPDIGILLSIYSSGCRKLVAEGRDMLRIFDIMDWITKGAIDILEKGDSTGSLAVLLAFAQITLHFIHTDLSYSTWFENTFSNPKMTTLTKRGHGTLLKTLEDMIPYEIPSVLQIHGKALLNHTQDALFIRLVRKRLLELGVDNSLKKYPSAFNQPLQTSASIESNAVEDQVALAVESFVKKNGVIPTAVLQNFVFRRQWFIATFLPSLFSWTTNDSTLMILIRKKVKVMSSPPESMIETDESAMNKKRGRAQSVEPTFVETIDEKDDVQENVPSVTATKKTKRDEEDNGTPSVSTIRRNMKEMSTTDNDPSDDRSIDTNDSQEDEDLDVLKEEKQVKTATENKAAVQFGGKNEDDDWGEFAEEESPSESNKKEDNTTAEKPKYAFGASSGFGTKGWAATHQTIPTTTKPAFGGFSNFGFGGFKAAATTTTNNGNKESSASKEQTQSTLASTTATTATTTTTTSPFASFAKATVSPFMAAAAAAANASSSLKSASPSSASNTNGNDDDNAKEPKSEGEEDEDNSFGKEPKVKVPGITQKSEVKTGEEDEHTIFQTKAKLLILDGPSGNWKERGVGTFRINVKEENKSTPQTRLVMRTDSVYRLILNLLLFEGMKVFIMQEKFVRFAGFEKTTKEDGTSDTKLVNFALKLSNPSVAKEVYETIMAHVPTKNE</sequence>
<reference evidence="5 6" key="1">
    <citation type="journal article" date="2018" name="G3 (Bethesda)">
        <title>Phylogenetic and Phylogenomic Definition of Rhizopus Species.</title>
        <authorList>
            <person name="Gryganskyi A.P."/>
            <person name="Golan J."/>
            <person name="Dolatabadi S."/>
            <person name="Mondo S."/>
            <person name="Robb S."/>
            <person name="Idnurm A."/>
            <person name="Muszewska A."/>
            <person name="Steczkiewicz K."/>
            <person name="Masonjones S."/>
            <person name="Liao H.L."/>
            <person name="Gajdeczka M.T."/>
            <person name="Anike F."/>
            <person name="Vuek A."/>
            <person name="Anishchenko I.M."/>
            <person name="Voigt K."/>
            <person name="de Hoog G.S."/>
            <person name="Smith M.E."/>
            <person name="Heitman J."/>
            <person name="Vilgalys R."/>
            <person name="Stajich J.E."/>
        </authorList>
    </citation>
    <scope>NUCLEOTIDE SEQUENCE [LARGE SCALE GENOMIC DNA]</scope>
    <source>
        <strain evidence="5 6">CBS 357.93</strain>
    </source>
</reference>
<dbReference type="Gene3D" id="2.30.29.30">
    <property type="entry name" value="Pleckstrin-homology domain (PH domain)/Phosphotyrosine-binding domain (PTB)"/>
    <property type="match status" value="1"/>
</dbReference>
<feature type="compositionally biased region" description="Polar residues" evidence="3">
    <location>
        <begin position="576"/>
        <end position="595"/>
    </location>
</feature>
<feature type="compositionally biased region" description="Low complexity" evidence="3">
    <location>
        <begin position="731"/>
        <end position="748"/>
    </location>
</feature>
<dbReference type="InterPro" id="IPR011993">
    <property type="entry name" value="PH-like_dom_sf"/>
</dbReference>
<gene>
    <name evidence="5" type="ORF">CU097_013654</name>
</gene>
<dbReference type="EMBL" id="PJQL01000075">
    <property type="protein sequence ID" value="RCI00193.1"/>
    <property type="molecule type" value="Genomic_DNA"/>
</dbReference>
<feature type="region of interest" description="Disordered" evidence="3">
    <location>
        <begin position="520"/>
        <end position="673"/>
    </location>
</feature>
<feature type="domain" description="RanBD1" evidence="4">
    <location>
        <begin position="814"/>
        <end position="948"/>
    </location>
</feature>
<dbReference type="CDD" id="cd13180">
    <property type="entry name" value="RanBD_RanBP3"/>
    <property type="match status" value="1"/>
</dbReference>
<proteinExistence type="predicted"/>
<dbReference type="SMART" id="SM00160">
    <property type="entry name" value="RanBD"/>
    <property type="match status" value="1"/>
</dbReference>
<evidence type="ECO:0000256" key="3">
    <source>
        <dbReference type="SAM" id="MobiDB-lite"/>
    </source>
</evidence>
<feature type="compositionally biased region" description="Low complexity" evidence="3">
    <location>
        <begin position="776"/>
        <end position="786"/>
    </location>
</feature>
<evidence type="ECO:0000256" key="2">
    <source>
        <dbReference type="ARBA" id="ARBA00023242"/>
    </source>
</evidence>
<dbReference type="InterPro" id="IPR045255">
    <property type="entry name" value="RanBP1-like"/>
</dbReference>
<dbReference type="InterPro" id="IPR000156">
    <property type="entry name" value="Ran_bind_dom"/>
</dbReference>
<dbReference type="InterPro" id="IPR031729">
    <property type="entry name" value="Fanconi_A_N"/>
</dbReference>
<protein>
    <recommendedName>
        <fullName evidence="4">RanBD1 domain-containing protein</fullName>
    </recommendedName>
</protein>
<feature type="compositionally biased region" description="Basic and acidic residues" evidence="3">
    <location>
        <begin position="656"/>
        <end position="669"/>
    </location>
</feature>
<keyword evidence="6" id="KW-1185">Reference proteome</keyword>
<dbReference type="PANTHER" id="PTHR23138:SF142">
    <property type="entry name" value="RAN-BINDING PROTEIN 3B-RELATED"/>
    <property type="match status" value="1"/>
</dbReference>
<dbReference type="PROSITE" id="PS50196">
    <property type="entry name" value="RANBD1"/>
    <property type="match status" value="1"/>
</dbReference>
<evidence type="ECO:0000313" key="5">
    <source>
        <dbReference type="EMBL" id="RCI00193.1"/>
    </source>
</evidence>
<dbReference type="OrthoDB" id="185618at2759"/>
<organism evidence="5 6">
    <name type="scientific">Rhizopus azygosporus</name>
    <name type="common">Rhizopus microsporus var. azygosporus</name>
    <dbReference type="NCBI Taxonomy" id="86630"/>
    <lineage>
        <taxon>Eukaryota</taxon>
        <taxon>Fungi</taxon>
        <taxon>Fungi incertae sedis</taxon>
        <taxon>Mucoromycota</taxon>
        <taxon>Mucoromycotina</taxon>
        <taxon>Mucoromycetes</taxon>
        <taxon>Mucorales</taxon>
        <taxon>Mucorineae</taxon>
        <taxon>Rhizopodaceae</taxon>
        <taxon>Rhizopus</taxon>
    </lineage>
</organism>
<dbReference type="STRING" id="86630.A0A367KD71"/>
<name>A0A367KD71_RHIAZ</name>
<feature type="compositionally biased region" description="Acidic residues" evidence="3">
    <location>
        <begin position="640"/>
        <end position="653"/>
    </location>
</feature>